<dbReference type="Proteomes" id="UP000034589">
    <property type="component" value="Unassembled WGS sequence"/>
</dbReference>
<comment type="caution">
    <text evidence="1">The sequence shown here is derived from an EMBL/GenBank/DDBJ whole genome shotgun (WGS) entry which is preliminary data.</text>
</comment>
<organism evidence="1 2">
    <name type="scientific">Candidatus Kaiserbacteria bacterium GW2011_GWC2_49_12</name>
    <dbReference type="NCBI Taxonomy" id="1618675"/>
    <lineage>
        <taxon>Bacteria</taxon>
        <taxon>Candidatus Kaiseribacteriota</taxon>
    </lineage>
</organism>
<protein>
    <submittedName>
        <fullName evidence="1">Uncharacterized protein</fullName>
    </submittedName>
</protein>
<evidence type="ECO:0000313" key="1">
    <source>
        <dbReference type="EMBL" id="KKW06676.1"/>
    </source>
</evidence>
<evidence type="ECO:0000313" key="2">
    <source>
        <dbReference type="Proteomes" id="UP000034589"/>
    </source>
</evidence>
<dbReference type="AlphaFoldDB" id="A0A0G1VJS5"/>
<name>A0A0G1VJS5_9BACT</name>
<accession>A0A0G1VJS5</accession>
<sequence length="75" mass="8421">MSATVTITKTQYEALKRRAKAYERIVSAAGAEFFTSPPVRSTKAVISAMRKTKHYSPAFLKSLEVGLSRSRHFTR</sequence>
<dbReference type="EMBL" id="LCPV01000028">
    <property type="protein sequence ID" value="KKW06676.1"/>
    <property type="molecule type" value="Genomic_DNA"/>
</dbReference>
<gene>
    <name evidence="1" type="ORF">UY39_C0028G0004</name>
</gene>
<proteinExistence type="predicted"/>
<reference evidence="1 2" key="1">
    <citation type="journal article" date="2015" name="Nature">
        <title>rRNA introns, odd ribosomes, and small enigmatic genomes across a large radiation of phyla.</title>
        <authorList>
            <person name="Brown C.T."/>
            <person name="Hug L.A."/>
            <person name="Thomas B.C."/>
            <person name="Sharon I."/>
            <person name="Castelle C.J."/>
            <person name="Singh A."/>
            <person name="Wilkins M.J."/>
            <person name="Williams K.H."/>
            <person name="Banfield J.F."/>
        </authorList>
    </citation>
    <scope>NUCLEOTIDE SEQUENCE [LARGE SCALE GENOMIC DNA]</scope>
</reference>